<dbReference type="RefSeq" id="WP_257701618.1">
    <property type="nucleotide sequence ID" value="NZ_CP102451.1"/>
</dbReference>
<keyword evidence="2" id="KW-1185">Reference proteome</keyword>
<evidence type="ECO:0000313" key="1">
    <source>
        <dbReference type="EMBL" id="UUV98020.1"/>
    </source>
</evidence>
<organism evidence="1 2">
    <name type="scientific">Vagococcus luciliae</name>
    <dbReference type="NCBI Taxonomy" id="2920380"/>
    <lineage>
        <taxon>Bacteria</taxon>
        <taxon>Bacillati</taxon>
        <taxon>Bacillota</taxon>
        <taxon>Bacilli</taxon>
        <taxon>Lactobacillales</taxon>
        <taxon>Enterococcaceae</taxon>
        <taxon>Vagococcus</taxon>
    </lineage>
</organism>
<reference evidence="1" key="1">
    <citation type="submission" date="2022-08" db="EMBL/GenBank/DDBJ databases">
        <title>Genome sequence of Vagococcus luciliae DSM 112651.</title>
        <authorList>
            <person name="Juan G."/>
            <person name="Anja P."/>
            <person name="Rolf D."/>
            <person name="Kampfer P."/>
            <person name="Vilcinskas A."/>
        </authorList>
    </citation>
    <scope>NUCLEOTIDE SEQUENCE</scope>
    <source>
        <strain evidence="1">G314FT</strain>
    </source>
</reference>
<dbReference type="EMBL" id="CP102451">
    <property type="protein sequence ID" value="UUV98020.1"/>
    <property type="molecule type" value="Genomic_DNA"/>
</dbReference>
<protein>
    <submittedName>
        <fullName evidence="1">Uncharacterized protein</fullName>
    </submittedName>
</protein>
<reference evidence="1" key="2">
    <citation type="submission" date="2022-08" db="EMBL/GenBank/DDBJ databases">
        <authorList>
            <person name="Poehlein A."/>
            <person name="Guzman J."/>
            <person name="Daniel R."/>
            <person name="Vilcinskas A."/>
        </authorList>
    </citation>
    <scope>NUCLEOTIDE SEQUENCE</scope>
    <source>
        <strain evidence="1">G314FT</strain>
    </source>
</reference>
<accession>A0ABY5NWK1</accession>
<gene>
    <name evidence="1" type="ORF">G314FT_01110</name>
</gene>
<name>A0ABY5NWK1_9ENTE</name>
<sequence>MLIEPDKSLDYVLRSLLITKSSVTLNYSLFDNVTEEKTDFTVIHAF</sequence>
<dbReference type="Proteomes" id="UP001058273">
    <property type="component" value="Chromosome"/>
</dbReference>
<proteinExistence type="predicted"/>
<evidence type="ECO:0000313" key="2">
    <source>
        <dbReference type="Proteomes" id="UP001058273"/>
    </source>
</evidence>